<dbReference type="EMBL" id="CAAALY010276947">
    <property type="protein sequence ID" value="VEL42828.1"/>
    <property type="molecule type" value="Genomic_DNA"/>
</dbReference>
<sequence>MRCLSFKKHNPFLAFLPSTYFPNSLRYENELRPPSSLSVSLSPDRPATTATRALQKVTSKCQDETMPEPDLNLRTCLRVISGAFDDAISFDSGENVLSFRPSSGDAISEIISFDSGEKVLSFRPSYGENHQSKAVPPEDDGGFLLTSCRLALLEDSCG</sequence>
<protein>
    <submittedName>
        <fullName evidence="1">Uncharacterized protein</fullName>
    </submittedName>
</protein>
<proteinExistence type="predicted"/>
<evidence type="ECO:0000313" key="1">
    <source>
        <dbReference type="EMBL" id="VEL42828.1"/>
    </source>
</evidence>
<organism evidence="1 2">
    <name type="scientific">Protopolystoma xenopodis</name>
    <dbReference type="NCBI Taxonomy" id="117903"/>
    <lineage>
        <taxon>Eukaryota</taxon>
        <taxon>Metazoa</taxon>
        <taxon>Spiralia</taxon>
        <taxon>Lophotrochozoa</taxon>
        <taxon>Platyhelminthes</taxon>
        <taxon>Monogenea</taxon>
        <taxon>Polyopisthocotylea</taxon>
        <taxon>Polystomatidea</taxon>
        <taxon>Polystomatidae</taxon>
        <taxon>Protopolystoma</taxon>
    </lineage>
</organism>
<name>A0A3S5CRS6_9PLAT</name>
<dbReference type="AlphaFoldDB" id="A0A3S5CRS6"/>
<reference evidence="1" key="1">
    <citation type="submission" date="2018-11" db="EMBL/GenBank/DDBJ databases">
        <authorList>
            <consortium name="Pathogen Informatics"/>
        </authorList>
    </citation>
    <scope>NUCLEOTIDE SEQUENCE</scope>
</reference>
<comment type="caution">
    <text evidence="1">The sequence shown here is derived from an EMBL/GenBank/DDBJ whole genome shotgun (WGS) entry which is preliminary data.</text>
</comment>
<dbReference type="Proteomes" id="UP000784294">
    <property type="component" value="Unassembled WGS sequence"/>
</dbReference>
<keyword evidence="2" id="KW-1185">Reference proteome</keyword>
<gene>
    <name evidence="1" type="ORF">PXEA_LOCUS36268</name>
</gene>
<accession>A0A3S5CRS6</accession>
<evidence type="ECO:0000313" key="2">
    <source>
        <dbReference type="Proteomes" id="UP000784294"/>
    </source>
</evidence>